<keyword evidence="3" id="KW-1185">Reference proteome</keyword>
<evidence type="ECO:0000313" key="3">
    <source>
        <dbReference type="Proteomes" id="UP001243330"/>
    </source>
</evidence>
<name>A0AAD9A4U0_9PEZI</name>
<evidence type="ECO:0000313" key="2">
    <source>
        <dbReference type="EMBL" id="KAK1841182.1"/>
    </source>
</evidence>
<reference evidence="2" key="1">
    <citation type="submission" date="2023-01" db="EMBL/GenBank/DDBJ databases">
        <title>Colletotrichum chrysophilum M932 genome sequence.</title>
        <authorList>
            <person name="Baroncelli R."/>
        </authorList>
    </citation>
    <scope>NUCLEOTIDE SEQUENCE</scope>
    <source>
        <strain evidence="2">M932</strain>
    </source>
</reference>
<organism evidence="2 3">
    <name type="scientific">Colletotrichum chrysophilum</name>
    <dbReference type="NCBI Taxonomy" id="1836956"/>
    <lineage>
        <taxon>Eukaryota</taxon>
        <taxon>Fungi</taxon>
        <taxon>Dikarya</taxon>
        <taxon>Ascomycota</taxon>
        <taxon>Pezizomycotina</taxon>
        <taxon>Sordariomycetes</taxon>
        <taxon>Hypocreomycetidae</taxon>
        <taxon>Glomerellales</taxon>
        <taxon>Glomerellaceae</taxon>
        <taxon>Colletotrichum</taxon>
        <taxon>Colletotrichum gloeosporioides species complex</taxon>
    </lineage>
</organism>
<protein>
    <submittedName>
        <fullName evidence="2">Uncharacterized protein</fullName>
    </submittedName>
</protein>
<feature type="compositionally biased region" description="Basic and acidic residues" evidence="1">
    <location>
        <begin position="131"/>
        <end position="146"/>
    </location>
</feature>
<sequence>MHRCMRQRQHDIVNLRRVSSLIKTHASLANKRYPPLSRDHTSLGIQPFSFQTPKLPIAIVRLRAKPRSAGRQRAAPHPSGSSSCSIVSVSSDPKERSVNPGSPPSQIQPCRMPRIRVTHVKRAAADTSCQTRREGGGQKRDPRPGAKDFSGADFETAGVRIDPRPWKHGQELPEKLVYASSQPMRTLQIGALTVSTRRREARQHARTSPHYGKKGVETEPTQSPPLPLPPVVIENEGHSSEHSPLVTVIFEGGRAY</sequence>
<feature type="region of interest" description="Disordered" evidence="1">
    <location>
        <begin position="194"/>
        <end position="244"/>
    </location>
</feature>
<comment type="caution">
    <text evidence="2">The sequence shown here is derived from an EMBL/GenBank/DDBJ whole genome shotgun (WGS) entry which is preliminary data.</text>
</comment>
<proteinExistence type="predicted"/>
<dbReference type="EMBL" id="JAQOWY010000500">
    <property type="protein sequence ID" value="KAK1841182.1"/>
    <property type="molecule type" value="Genomic_DNA"/>
</dbReference>
<feature type="compositionally biased region" description="Basic residues" evidence="1">
    <location>
        <begin position="199"/>
        <end position="213"/>
    </location>
</feature>
<feature type="compositionally biased region" description="Low complexity" evidence="1">
    <location>
        <begin position="79"/>
        <end position="91"/>
    </location>
</feature>
<evidence type="ECO:0000256" key="1">
    <source>
        <dbReference type="SAM" id="MobiDB-lite"/>
    </source>
</evidence>
<accession>A0AAD9A4U0</accession>
<dbReference type="AlphaFoldDB" id="A0AAD9A4U0"/>
<feature type="compositionally biased region" description="Basic residues" evidence="1">
    <location>
        <begin position="113"/>
        <end position="122"/>
    </location>
</feature>
<dbReference type="Proteomes" id="UP001243330">
    <property type="component" value="Unassembled WGS sequence"/>
</dbReference>
<gene>
    <name evidence="2" type="ORF">CCHR01_16200</name>
</gene>
<feature type="region of interest" description="Disordered" evidence="1">
    <location>
        <begin position="66"/>
        <end position="153"/>
    </location>
</feature>